<evidence type="ECO:0000259" key="12">
    <source>
        <dbReference type="Pfam" id="PF25019"/>
    </source>
</evidence>
<dbReference type="GO" id="GO:0005524">
    <property type="term" value="F:ATP binding"/>
    <property type="evidence" value="ECO:0007669"/>
    <property type="project" value="UniProtKB-KW"/>
</dbReference>
<evidence type="ECO:0000313" key="14">
    <source>
        <dbReference type="Proteomes" id="UP000006591"/>
    </source>
</evidence>
<dbReference type="InterPro" id="IPR036388">
    <property type="entry name" value="WH-like_DNA-bd_sf"/>
</dbReference>
<dbReference type="PANTHER" id="PTHR36766">
    <property type="entry name" value="PLANT BROAD-SPECTRUM MILDEW RESISTANCE PROTEIN RPW8"/>
    <property type="match status" value="1"/>
</dbReference>
<evidence type="ECO:0000259" key="11">
    <source>
        <dbReference type="Pfam" id="PF23598"/>
    </source>
</evidence>
<dbReference type="SUPFAM" id="SSF52047">
    <property type="entry name" value="RNI-like"/>
    <property type="match status" value="2"/>
</dbReference>
<dbReference type="Gene3D" id="1.10.8.430">
    <property type="entry name" value="Helical domain of apoptotic protease-activating factors"/>
    <property type="match status" value="1"/>
</dbReference>
<dbReference type="InterPro" id="IPR027417">
    <property type="entry name" value="P-loop_NTPase"/>
</dbReference>
<protein>
    <submittedName>
        <fullName evidence="13">Uncharacterized protein</fullName>
    </submittedName>
</protein>
<reference evidence="13" key="2">
    <citation type="submission" date="2018-04" db="EMBL/GenBank/DDBJ databases">
        <title>OnivRS2 (Oryza nivara Reference Sequence Version 2).</title>
        <authorList>
            <person name="Zhang J."/>
            <person name="Kudrna D."/>
            <person name="Lee S."/>
            <person name="Talag J."/>
            <person name="Rajasekar S."/>
            <person name="Welchert J."/>
            <person name="Hsing Y.-I."/>
            <person name="Wing R.A."/>
        </authorList>
    </citation>
    <scope>NUCLEOTIDE SEQUENCE [LARGE SCALE GENOMIC DNA]</scope>
    <source>
        <strain evidence="13">SL10</strain>
    </source>
</reference>
<accession>A0A0E0IZM1</accession>
<keyword evidence="14" id="KW-1185">Reference proteome</keyword>
<organism evidence="13">
    <name type="scientific">Oryza nivara</name>
    <name type="common">Indian wild rice</name>
    <name type="synonym">Oryza sativa f. spontanea</name>
    <dbReference type="NCBI Taxonomy" id="4536"/>
    <lineage>
        <taxon>Eukaryota</taxon>
        <taxon>Viridiplantae</taxon>
        <taxon>Streptophyta</taxon>
        <taxon>Embryophyta</taxon>
        <taxon>Tracheophyta</taxon>
        <taxon>Spermatophyta</taxon>
        <taxon>Magnoliopsida</taxon>
        <taxon>Liliopsida</taxon>
        <taxon>Poales</taxon>
        <taxon>Poaceae</taxon>
        <taxon>BOP clade</taxon>
        <taxon>Oryzoideae</taxon>
        <taxon>Oryzeae</taxon>
        <taxon>Oryzinae</taxon>
        <taxon>Oryza</taxon>
    </lineage>
</organism>
<keyword evidence="4" id="KW-0547">Nucleotide-binding</keyword>
<evidence type="ECO:0000259" key="9">
    <source>
        <dbReference type="Pfam" id="PF18052"/>
    </source>
</evidence>
<dbReference type="GO" id="GO:0002758">
    <property type="term" value="P:innate immune response-activating signaling pathway"/>
    <property type="evidence" value="ECO:0007669"/>
    <property type="project" value="UniProtKB-ARBA"/>
</dbReference>
<dbReference type="InterPro" id="IPR056789">
    <property type="entry name" value="LRR_R13L1-DRL21"/>
</dbReference>
<sequence length="1409" mass="157720">MAVAEVGGMLASAVLKVATQKLGAAIAGRVMLQWNFDKDLEGMKATLESVDAVLRDAERRSIRDAAVRLWLRRLKDAAYDISDMLDDLEAITSKSDAGKLGCVMIPNLTIAHKITLANKMKTISDELKEITNQHLSFRFTEDSSYKEHRVTDKRETSSKVEEARVVGRTAEKRIIISSLSKRMTEETVILPIYGIGGIGKTTLAKLVFNASKFRDYSKVWIYVSQTFDLNKISNSIISQVSESESQLTEREMINRRLDELLSGRKILIVLDDLWERDQFQLDDLKTMLKVGRGSRVIAIVTTRDKDIAEKICTTEPYKLEPLTNDMCWKIIKEKSVFEARDDKEQLENIGREIASKCGGVALAAKSLGYTLQPMKFDEWVSVRNNDIWKASTFECTSLPYHNVLASLRLSCSNMPPNLRLCFAYCAIFPKGHIIVKDQIIHQWNALGFIEQSDIFSTRQLGEAYVRQLLGLCFLQQTKAPSTTRVHNEDSTFLTMHDLVHDFARSILFDAVLDSGKKINIGVSSCRYGMLRDCSKPLELVTPSPAKIRALHFLGCGKIELHGVAFSSASCLRVLDLSGCSILRLPASIGQLKQLRYLNAPGMKNRMIPKCITKLSKLNFLSLCRSRAISALPESIGEIEGLMHLDLSGCSRLKELPKSFGKLRRLVHLNLSNCSRVKDVSEYICGLTNLEYLNLSVCRKIGFLPRTLGSLTELKYLNLSGCFGIKELPKSFQQLKNLVHLDLSCCNCVKDLSEALDGLAKLQYLNLSYCHHYGNQFRLRGLPEVIGNLTSLRHLHLSGFLDNIFGNQSGVMDKLLEIGYLNLSTFQGNIFQQLPPGQSHSFIECISALSNLEHLNLSNNVSLYSVPESLGNLRRLHTLDLTGCIGLLWLPESISKIQSLKYVLMKDLLRLKSTLSCFNNGPILLPNFVVQAVDKKSSNLGQLLDANPAELDISSLENVKSTKEAEGIKLSGKRNIVKLKFDWTIGTKRYVEDMEVLRELVPPSTVKYFELRGYHSTSFPTWLMGIAHCLPNLVKIKIVDLSKCSILPLGQLPNLKQLVLGRMKSITKIDADFCGGARAFPQLKTFDIYSMERLQEWNTTYSCGEDGVTEFMFPNLQWLSISDCPNLVVKPLPPRVTWWKIEGGESVISSWGGSVHTGTSSSSCSVTNLVVEFCTLPLSQWSLLHHLPALRHLTIHWCTDLTSSPEIIQDLHSLKSLSLDGNEQAELPDWLGDLPSLQELKITMYPALTELQEKIRQLMSLESLTLSSCQMLTSLGEWFGSLTSLQELHISHCQRLNSFPEGMQYLTSLLSLHLSYCESISALPEWLGNLTSLETLQIWECRGIKSLPESIEQLTMLEHLEISGCPELKQCVFGSAGRLEGVFTNLKLALQIQEHLGAICAAMSLPASQK</sequence>
<dbReference type="GO" id="GO:0042742">
    <property type="term" value="P:defense response to bacterium"/>
    <property type="evidence" value="ECO:0007669"/>
    <property type="project" value="UniProtKB-ARBA"/>
</dbReference>
<dbReference type="InterPro" id="IPR041118">
    <property type="entry name" value="Rx_N"/>
</dbReference>
<name>A0A0E0IZM1_ORYNI</name>
<dbReference type="Gene3D" id="1.10.10.10">
    <property type="entry name" value="Winged helix-like DNA-binding domain superfamily/Winged helix DNA-binding domain"/>
    <property type="match status" value="1"/>
</dbReference>
<evidence type="ECO:0000256" key="5">
    <source>
        <dbReference type="ARBA" id="ARBA00022821"/>
    </source>
</evidence>
<feature type="domain" description="Disease resistance N-terminal" evidence="9">
    <location>
        <begin position="14"/>
        <end position="93"/>
    </location>
</feature>
<dbReference type="Pfam" id="PF18052">
    <property type="entry name" value="Rx_N"/>
    <property type="match status" value="1"/>
</dbReference>
<dbReference type="EnsemblPlants" id="ONIVA11G06650.3">
    <property type="protein sequence ID" value="ONIVA11G06650.3"/>
    <property type="gene ID" value="ONIVA11G06650"/>
</dbReference>
<keyword evidence="3" id="KW-0677">Repeat</keyword>
<keyword evidence="6" id="KW-0067">ATP-binding</keyword>
<feature type="domain" description="Disease resistance R13L4/SHOC-2-like LRR" evidence="11">
    <location>
        <begin position="1178"/>
        <end position="1315"/>
    </location>
</feature>
<feature type="domain" description="NB-ARC" evidence="8">
    <location>
        <begin position="172"/>
        <end position="339"/>
    </location>
</feature>
<dbReference type="SUPFAM" id="SSF52540">
    <property type="entry name" value="P-loop containing nucleoside triphosphate hydrolases"/>
    <property type="match status" value="1"/>
</dbReference>
<dbReference type="SMART" id="SM00367">
    <property type="entry name" value="LRR_CC"/>
    <property type="match status" value="5"/>
</dbReference>
<proteinExistence type="inferred from homology"/>
<dbReference type="Gramene" id="ONIVA11G06650.3">
    <property type="protein sequence ID" value="ONIVA11G06650.3"/>
    <property type="gene ID" value="ONIVA11G06650"/>
</dbReference>
<dbReference type="InterPro" id="IPR002182">
    <property type="entry name" value="NB-ARC"/>
</dbReference>
<dbReference type="GO" id="GO:0009626">
    <property type="term" value="P:plant-type hypersensitive response"/>
    <property type="evidence" value="ECO:0007669"/>
    <property type="project" value="UniProtKB-ARBA"/>
</dbReference>
<feature type="domain" description="Disease resistance protein winged helix" evidence="10">
    <location>
        <begin position="427"/>
        <end position="503"/>
    </location>
</feature>
<dbReference type="InterPro" id="IPR055414">
    <property type="entry name" value="LRR_R13L4/SHOC2-like"/>
</dbReference>
<evidence type="ECO:0000256" key="6">
    <source>
        <dbReference type="ARBA" id="ARBA00022840"/>
    </source>
</evidence>
<evidence type="ECO:0000256" key="7">
    <source>
        <dbReference type="ARBA" id="ARBA00023054"/>
    </source>
</evidence>
<dbReference type="PRINTS" id="PR00364">
    <property type="entry name" value="DISEASERSIST"/>
</dbReference>
<dbReference type="GO" id="GO:0043531">
    <property type="term" value="F:ADP binding"/>
    <property type="evidence" value="ECO:0007669"/>
    <property type="project" value="InterPro"/>
</dbReference>
<evidence type="ECO:0000256" key="3">
    <source>
        <dbReference type="ARBA" id="ARBA00022737"/>
    </source>
</evidence>
<feature type="domain" description="R13L1/DRL21-like LRR repeat region" evidence="12">
    <location>
        <begin position="947"/>
        <end position="1062"/>
    </location>
</feature>
<dbReference type="Gene3D" id="1.20.5.4130">
    <property type="match status" value="1"/>
</dbReference>
<evidence type="ECO:0000259" key="10">
    <source>
        <dbReference type="Pfam" id="PF23559"/>
    </source>
</evidence>
<dbReference type="Pfam" id="PF23598">
    <property type="entry name" value="LRR_14"/>
    <property type="match status" value="3"/>
</dbReference>
<keyword evidence="5" id="KW-0611">Plant defense</keyword>
<evidence type="ECO:0000256" key="2">
    <source>
        <dbReference type="ARBA" id="ARBA00022614"/>
    </source>
</evidence>
<reference evidence="13" key="1">
    <citation type="submission" date="2015-04" db="UniProtKB">
        <authorList>
            <consortium name="EnsemblPlants"/>
        </authorList>
    </citation>
    <scope>IDENTIFICATION</scope>
    <source>
        <strain evidence="13">SL10</strain>
    </source>
</reference>
<dbReference type="Gene3D" id="3.80.10.10">
    <property type="entry name" value="Ribonuclease Inhibitor"/>
    <property type="match status" value="4"/>
</dbReference>
<comment type="similarity">
    <text evidence="1">Belongs to the disease resistance NB-LRR family.</text>
</comment>
<dbReference type="PANTHER" id="PTHR36766:SF73">
    <property type="entry name" value="NB-ARC DOMAIN-CONTAINING PROTEIN"/>
    <property type="match status" value="1"/>
</dbReference>
<keyword evidence="7" id="KW-0175">Coiled coil</keyword>
<dbReference type="InterPro" id="IPR042197">
    <property type="entry name" value="Apaf_helical"/>
</dbReference>
<evidence type="ECO:0000256" key="1">
    <source>
        <dbReference type="ARBA" id="ARBA00008894"/>
    </source>
</evidence>
<keyword evidence="2" id="KW-0433">Leucine-rich repeat</keyword>
<dbReference type="InterPro" id="IPR058922">
    <property type="entry name" value="WHD_DRP"/>
</dbReference>
<feature type="domain" description="Disease resistance R13L4/SHOC-2-like LRR" evidence="11">
    <location>
        <begin position="705"/>
        <end position="856"/>
    </location>
</feature>
<dbReference type="SMART" id="SM00369">
    <property type="entry name" value="LRR_TYP"/>
    <property type="match status" value="5"/>
</dbReference>
<dbReference type="InterPro" id="IPR003591">
    <property type="entry name" value="Leu-rich_rpt_typical-subtyp"/>
</dbReference>
<feature type="domain" description="Disease resistance R13L4/SHOC-2-like LRR" evidence="11">
    <location>
        <begin position="547"/>
        <end position="696"/>
    </location>
</feature>
<dbReference type="Pfam" id="PF23559">
    <property type="entry name" value="WHD_DRP"/>
    <property type="match status" value="1"/>
</dbReference>
<evidence type="ECO:0000259" key="8">
    <source>
        <dbReference type="Pfam" id="PF00931"/>
    </source>
</evidence>
<dbReference type="SUPFAM" id="SSF52058">
    <property type="entry name" value="L domain-like"/>
    <property type="match status" value="1"/>
</dbReference>
<dbReference type="Gene3D" id="3.40.50.300">
    <property type="entry name" value="P-loop containing nucleotide triphosphate hydrolases"/>
    <property type="match status" value="1"/>
</dbReference>
<dbReference type="Proteomes" id="UP000006591">
    <property type="component" value="Chromosome 11"/>
</dbReference>
<dbReference type="InterPro" id="IPR006553">
    <property type="entry name" value="Leu-rich_rpt_Cys-con_subtyp"/>
</dbReference>
<evidence type="ECO:0000313" key="13">
    <source>
        <dbReference type="EnsemblPlants" id="ONIVA11G06650.3"/>
    </source>
</evidence>
<dbReference type="Pfam" id="PF00931">
    <property type="entry name" value="NB-ARC"/>
    <property type="match status" value="1"/>
</dbReference>
<dbReference type="InterPro" id="IPR032675">
    <property type="entry name" value="LRR_dom_sf"/>
</dbReference>
<dbReference type="FunFam" id="1.10.10.10:FF:000322">
    <property type="entry name" value="Probable disease resistance protein At1g63360"/>
    <property type="match status" value="1"/>
</dbReference>
<dbReference type="Pfam" id="PF25019">
    <property type="entry name" value="LRR_R13L1-DRL21"/>
    <property type="match status" value="1"/>
</dbReference>
<evidence type="ECO:0000256" key="4">
    <source>
        <dbReference type="ARBA" id="ARBA00022741"/>
    </source>
</evidence>